<dbReference type="PIRSF" id="PIRSF000456">
    <property type="entry name" value="UDP-GlcNAc_acltr"/>
    <property type="match status" value="1"/>
</dbReference>
<organism evidence="7 8">
    <name type="scientific">SAR324 cluster bacterium</name>
    <dbReference type="NCBI Taxonomy" id="2024889"/>
    <lineage>
        <taxon>Bacteria</taxon>
        <taxon>Deltaproteobacteria</taxon>
        <taxon>SAR324 cluster</taxon>
    </lineage>
</organism>
<dbReference type="InterPro" id="IPR029098">
    <property type="entry name" value="Acetyltransf_C"/>
</dbReference>
<keyword evidence="3 7" id="KW-0808">Transferase</keyword>
<dbReference type="Pfam" id="PF00132">
    <property type="entry name" value="Hexapep"/>
    <property type="match status" value="1"/>
</dbReference>
<evidence type="ECO:0000313" key="7">
    <source>
        <dbReference type="EMBL" id="PCI29667.1"/>
    </source>
</evidence>
<name>A0A2A4T9K4_9DELT</name>
<keyword evidence="1" id="KW-0444">Lipid biosynthesis</keyword>
<dbReference type="PANTHER" id="PTHR43480:SF1">
    <property type="entry name" value="ACYL-[ACYL-CARRIER-PROTEIN]--UDP-N-ACETYLGLUCOSAMINE O-ACYLTRANSFERASE, MITOCHONDRIAL-RELATED"/>
    <property type="match status" value="1"/>
</dbReference>
<feature type="domain" description="UDP N-acetylglucosamine O-acyltransferase C-terminal" evidence="6">
    <location>
        <begin position="178"/>
        <end position="259"/>
    </location>
</feature>
<dbReference type="InterPro" id="IPR001451">
    <property type="entry name" value="Hexapep"/>
</dbReference>
<gene>
    <name evidence="7" type="ORF">COB67_03420</name>
</gene>
<dbReference type="Gene3D" id="2.160.10.10">
    <property type="entry name" value="Hexapeptide repeat proteins"/>
    <property type="match status" value="1"/>
</dbReference>
<sequence length="263" mass="28332">MVEPLIHATAIIDSKAELGNNVAIGPYTIIGPGVVIGDDTCVENHVTIKGDTVIGHGNSIGPYTSIGLSAQDKHHRNEPTKVIIGDENDIREYVSINRGTLGGTGLTKIGSHNQLFISTHFAHDTRVGDHCMFANGTTLGGHVEIGSYVVTGGLSAMHQFCRVGDYAMVAGTTAIYQDVPPYVLSSGSRAAAYGINKIGLQRNGFTAEDIVQVQHLYDLFFSRGLIPKKSRDMIETEIPPGKIRERFLEFIKNSKRGLISKGS</sequence>
<dbReference type="InterPro" id="IPR011004">
    <property type="entry name" value="Trimer_LpxA-like_sf"/>
</dbReference>
<comment type="caution">
    <text evidence="7">The sequence shown here is derived from an EMBL/GenBank/DDBJ whole genome shotgun (WGS) entry which is preliminary data.</text>
</comment>
<accession>A0A2A4T9K4</accession>
<dbReference type="Proteomes" id="UP000218113">
    <property type="component" value="Unassembled WGS sequence"/>
</dbReference>
<protein>
    <submittedName>
        <fullName evidence="7">Acyl-[acyl-carrier-protein]--UDP-N-acetylglucosamine O-acyltransferase</fullName>
    </submittedName>
</protein>
<dbReference type="GO" id="GO:0009245">
    <property type="term" value="P:lipid A biosynthetic process"/>
    <property type="evidence" value="ECO:0007669"/>
    <property type="project" value="UniProtKB-KW"/>
</dbReference>
<dbReference type="Pfam" id="PF13720">
    <property type="entry name" value="Acetyltransf_11"/>
    <property type="match status" value="1"/>
</dbReference>
<evidence type="ECO:0000259" key="6">
    <source>
        <dbReference type="Pfam" id="PF13720"/>
    </source>
</evidence>
<evidence type="ECO:0000256" key="3">
    <source>
        <dbReference type="ARBA" id="ARBA00022679"/>
    </source>
</evidence>
<keyword evidence="4" id="KW-0443">Lipid metabolism</keyword>
<reference evidence="8" key="1">
    <citation type="submission" date="2017-08" db="EMBL/GenBank/DDBJ databases">
        <title>A dynamic microbial community with high functional redundancy inhabits the cold, oxic subseafloor aquifer.</title>
        <authorList>
            <person name="Tully B.J."/>
            <person name="Wheat C.G."/>
            <person name="Glazer B.T."/>
            <person name="Huber J.A."/>
        </authorList>
    </citation>
    <scope>NUCLEOTIDE SEQUENCE [LARGE SCALE GENOMIC DNA]</scope>
</reference>
<proteinExistence type="predicted"/>
<dbReference type="GO" id="GO:0016020">
    <property type="term" value="C:membrane"/>
    <property type="evidence" value="ECO:0007669"/>
    <property type="project" value="GOC"/>
</dbReference>
<dbReference type="EMBL" id="NVSR01000011">
    <property type="protein sequence ID" value="PCI29667.1"/>
    <property type="molecule type" value="Genomic_DNA"/>
</dbReference>
<evidence type="ECO:0000313" key="8">
    <source>
        <dbReference type="Proteomes" id="UP000218113"/>
    </source>
</evidence>
<dbReference type="PANTHER" id="PTHR43480">
    <property type="entry name" value="ACYL-[ACYL-CARRIER-PROTEIN]--UDP-N-ACETYLGLUCOSAMINE O-ACYLTRANSFERASE"/>
    <property type="match status" value="1"/>
</dbReference>
<keyword evidence="5 7" id="KW-0012">Acyltransferase</keyword>
<evidence type="ECO:0000256" key="4">
    <source>
        <dbReference type="ARBA" id="ARBA00023098"/>
    </source>
</evidence>
<dbReference type="AlphaFoldDB" id="A0A2A4T9K4"/>
<dbReference type="Gene3D" id="1.20.1180.10">
    <property type="entry name" value="Udp N-acetylglucosamine O-acyltransferase, C-terminal domain"/>
    <property type="match status" value="1"/>
</dbReference>
<dbReference type="SUPFAM" id="SSF51161">
    <property type="entry name" value="Trimeric LpxA-like enzymes"/>
    <property type="match status" value="1"/>
</dbReference>
<dbReference type="NCBIfam" id="NF003657">
    <property type="entry name" value="PRK05289.1"/>
    <property type="match status" value="1"/>
</dbReference>
<evidence type="ECO:0000256" key="2">
    <source>
        <dbReference type="ARBA" id="ARBA00022556"/>
    </source>
</evidence>
<dbReference type="NCBIfam" id="TIGR01852">
    <property type="entry name" value="lipid_A_lpxA"/>
    <property type="match status" value="1"/>
</dbReference>
<dbReference type="CDD" id="cd03351">
    <property type="entry name" value="LbH_UDP-GlcNAc_AT"/>
    <property type="match status" value="1"/>
</dbReference>
<dbReference type="GO" id="GO:0008780">
    <property type="term" value="F:acyl-[acyl-carrier-protein]-UDP-N-acetylglucosamine O-acyltransferase activity"/>
    <property type="evidence" value="ECO:0007669"/>
    <property type="project" value="InterPro"/>
</dbReference>
<evidence type="ECO:0000256" key="5">
    <source>
        <dbReference type="ARBA" id="ARBA00023315"/>
    </source>
</evidence>
<dbReference type="InterPro" id="IPR010137">
    <property type="entry name" value="Lipid_A_LpxA"/>
</dbReference>
<keyword evidence="2" id="KW-0441">Lipid A biosynthesis</keyword>
<evidence type="ECO:0000256" key="1">
    <source>
        <dbReference type="ARBA" id="ARBA00022516"/>
    </source>
</evidence>
<dbReference type="InterPro" id="IPR037157">
    <property type="entry name" value="Acetyltransf_C_sf"/>
</dbReference>